<proteinExistence type="predicted"/>
<dbReference type="AlphaFoldDB" id="K4KL47"/>
<dbReference type="Pfam" id="PF01554">
    <property type="entry name" value="MatE"/>
    <property type="match status" value="2"/>
</dbReference>
<comment type="subcellular location">
    <subcellularLocation>
        <location evidence="1">Cell inner membrane</location>
        <topology evidence="1">Multi-pass membrane protein</topology>
    </subcellularLocation>
</comment>
<dbReference type="CDD" id="cd13134">
    <property type="entry name" value="MATE_like_8"/>
    <property type="match status" value="1"/>
</dbReference>
<dbReference type="InterPro" id="IPR002528">
    <property type="entry name" value="MATE_fam"/>
</dbReference>
<protein>
    <submittedName>
        <fullName evidence="8">MATE domain-containing protein</fullName>
    </submittedName>
</protein>
<feature type="transmembrane region" description="Helical" evidence="7">
    <location>
        <begin position="30"/>
        <end position="54"/>
    </location>
</feature>
<feature type="transmembrane region" description="Helical" evidence="7">
    <location>
        <begin position="75"/>
        <end position="97"/>
    </location>
</feature>
<feature type="transmembrane region" description="Helical" evidence="7">
    <location>
        <begin position="226"/>
        <end position="253"/>
    </location>
</feature>
<evidence type="ECO:0000256" key="7">
    <source>
        <dbReference type="SAM" id="Phobius"/>
    </source>
</evidence>
<feature type="transmembrane region" description="Helical" evidence="7">
    <location>
        <begin position="265"/>
        <end position="285"/>
    </location>
</feature>
<evidence type="ECO:0000256" key="1">
    <source>
        <dbReference type="ARBA" id="ARBA00004429"/>
    </source>
</evidence>
<dbReference type="PANTHER" id="PTHR42925">
    <property type="entry name" value="MULTIDRUG AND TOXIN EFFLUX PROTEIN MATE FAMILY"/>
    <property type="match status" value="1"/>
</dbReference>
<keyword evidence="9" id="KW-1185">Reference proteome</keyword>
<evidence type="ECO:0000313" key="9">
    <source>
        <dbReference type="Proteomes" id="UP000000466"/>
    </source>
</evidence>
<gene>
    <name evidence="8" type="ordered locus">M5M_07920</name>
</gene>
<name>K4KL47_SIMAS</name>
<evidence type="ECO:0000313" key="8">
    <source>
        <dbReference type="EMBL" id="AFU98773.1"/>
    </source>
</evidence>
<evidence type="ECO:0000256" key="2">
    <source>
        <dbReference type="ARBA" id="ARBA00022448"/>
    </source>
</evidence>
<keyword evidence="2" id="KW-0813">Transport</keyword>
<keyword evidence="3" id="KW-1003">Cell membrane</keyword>
<accession>K4KL47</accession>
<feature type="transmembrane region" description="Helical" evidence="7">
    <location>
        <begin position="370"/>
        <end position="392"/>
    </location>
</feature>
<dbReference type="KEGG" id="saga:M5M_07920"/>
<keyword evidence="6 7" id="KW-0472">Membrane</keyword>
<keyword evidence="4 7" id="KW-0812">Transmembrane</keyword>
<evidence type="ECO:0000256" key="3">
    <source>
        <dbReference type="ARBA" id="ARBA00022475"/>
    </source>
</evidence>
<sequence length="441" mass="47324">MTKPMLLEQALVLSIPMTDLFFLSRVSDDAAAAVGAITPILYFAFTCLWVVAFAGSALTSQRIGNDDYDQANTTIGVYGLWLTGLSVLAALAVYAGGPVIANLMGLPGTINTDAVTYLQITAWMIGVWGIHAFTHSVLTIYGLPHWNLVANSAYFISNVVGNSVVVFGLFGAPEMGLVGVAWVSVLSSLLGVLVAAMAIVIRLRLAIIWSRVMTEFRRHSRQLGRIALPSIAEPLSFDGQMIVLSAIVAVGGATELAARAYTFNTFMALLIVTIAISTATEVMVGQYVGARNYRKANAQLHQSLKAAFIGAGLIGVMFTALAPQIMSLYTDEASLIAMAYVYFGLSLLAEPGRTVNIIVGNSLRGTGDGWYISVTGILFSWLIAVPLAWWLAVEQGMGLVGVLISAALDEGCRSFIYYARWRAGHWQHKNAIAREGLESSR</sequence>
<dbReference type="GO" id="GO:0042910">
    <property type="term" value="F:xenobiotic transmembrane transporter activity"/>
    <property type="evidence" value="ECO:0007669"/>
    <property type="project" value="InterPro"/>
</dbReference>
<feature type="transmembrane region" description="Helical" evidence="7">
    <location>
        <begin position="117"/>
        <end position="141"/>
    </location>
</feature>
<keyword evidence="5 7" id="KW-1133">Transmembrane helix</keyword>
<dbReference type="PIRSF" id="PIRSF006603">
    <property type="entry name" value="DinF"/>
    <property type="match status" value="1"/>
</dbReference>
<dbReference type="eggNOG" id="COG0534">
    <property type="taxonomic scope" value="Bacteria"/>
</dbReference>
<feature type="transmembrane region" description="Helical" evidence="7">
    <location>
        <begin position="306"/>
        <end position="326"/>
    </location>
</feature>
<feature type="transmembrane region" description="Helical" evidence="7">
    <location>
        <begin position="179"/>
        <end position="205"/>
    </location>
</feature>
<dbReference type="Proteomes" id="UP000000466">
    <property type="component" value="Chromosome"/>
</dbReference>
<dbReference type="InterPro" id="IPR048279">
    <property type="entry name" value="MdtK-like"/>
</dbReference>
<reference evidence="8 9" key="1">
    <citation type="journal article" date="2013" name="Genome Announc.">
        <title>Complete genome sequence of Simiduia agarivorans SA1(T), a marine bacterium able to degrade a variety of polysaccharides.</title>
        <authorList>
            <person name="Lin S.Y."/>
            <person name="Shieh W.Y."/>
            <person name="Chen J.S."/>
            <person name="Tang S.L."/>
        </authorList>
    </citation>
    <scope>NUCLEOTIDE SEQUENCE [LARGE SCALE GENOMIC DNA]</scope>
    <source>
        <strain evidence="9">DSM 21679 / JCM 13881 / BCRC 17597 / SA1</strain>
    </source>
</reference>
<dbReference type="PANTHER" id="PTHR42925:SF2">
    <property type="entry name" value="NA+ DRIVEN MULTIDRUG EFFLUX PUMP"/>
    <property type="match status" value="1"/>
</dbReference>
<evidence type="ECO:0000256" key="5">
    <source>
        <dbReference type="ARBA" id="ARBA00022989"/>
    </source>
</evidence>
<dbReference type="STRING" id="1117647.M5M_07920"/>
<evidence type="ECO:0000256" key="6">
    <source>
        <dbReference type="ARBA" id="ARBA00023136"/>
    </source>
</evidence>
<evidence type="ECO:0000256" key="4">
    <source>
        <dbReference type="ARBA" id="ARBA00022692"/>
    </source>
</evidence>
<feature type="transmembrane region" description="Helical" evidence="7">
    <location>
        <begin position="153"/>
        <end position="173"/>
    </location>
</feature>
<dbReference type="InterPro" id="IPR047135">
    <property type="entry name" value="YsiQ"/>
</dbReference>
<dbReference type="HOGENOM" id="CLU_012893_5_3_6"/>
<dbReference type="EMBL" id="CP003746">
    <property type="protein sequence ID" value="AFU98773.1"/>
    <property type="molecule type" value="Genomic_DNA"/>
</dbReference>
<dbReference type="GO" id="GO:0005886">
    <property type="term" value="C:plasma membrane"/>
    <property type="evidence" value="ECO:0007669"/>
    <property type="project" value="UniProtKB-SubCell"/>
</dbReference>
<organism evidence="8 9">
    <name type="scientific">Simiduia agarivorans (strain DSM 21679 / JCM 13881 / BCRC 17597 / SA1)</name>
    <dbReference type="NCBI Taxonomy" id="1117647"/>
    <lineage>
        <taxon>Bacteria</taxon>
        <taxon>Pseudomonadati</taxon>
        <taxon>Pseudomonadota</taxon>
        <taxon>Gammaproteobacteria</taxon>
        <taxon>Cellvibrionales</taxon>
        <taxon>Cellvibrionaceae</taxon>
        <taxon>Simiduia</taxon>
    </lineage>
</organism>
<feature type="transmembrane region" description="Helical" evidence="7">
    <location>
        <begin position="332"/>
        <end position="349"/>
    </location>
</feature>
<dbReference type="GO" id="GO:0015297">
    <property type="term" value="F:antiporter activity"/>
    <property type="evidence" value="ECO:0007669"/>
    <property type="project" value="InterPro"/>
</dbReference>